<protein>
    <submittedName>
        <fullName evidence="1">Uncharacterized protein</fullName>
    </submittedName>
</protein>
<dbReference type="Proteomes" id="UP000264820">
    <property type="component" value="Unplaced"/>
</dbReference>
<dbReference type="AlphaFoldDB" id="A0A3Q2YRG0"/>
<sequence>NNILGYKDPLQATDLPQWDKKMFCFSGATYPSFQFLDLLLATFQGQAFSLIQAVLQVFDCHLQVLLHPLQMRAGLNFHLIQVSLHLLLESQGIVPAPDFSIQSGLHGLDHTLAVPLDLFHLLILLRKLSVDLALDLGQFELNAKNLGLLVLECCLYKDNENKASF</sequence>
<keyword evidence="2" id="KW-1185">Reference proteome</keyword>
<organism evidence="1 2">
    <name type="scientific">Hippocampus comes</name>
    <name type="common">Tiger tail seahorse</name>
    <dbReference type="NCBI Taxonomy" id="109280"/>
    <lineage>
        <taxon>Eukaryota</taxon>
        <taxon>Metazoa</taxon>
        <taxon>Chordata</taxon>
        <taxon>Craniata</taxon>
        <taxon>Vertebrata</taxon>
        <taxon>Euteleostomi</taxon>
        <taxon>Actinopterygii</taxon>
        <taxon>Neopterygii</taxon>
        <taxon>Teleostei</taxon>
        <taxon>Neoteleostei</taxon>
        <taxon>Acanthomorphata</taxon>
        <taxon>Syngnathiaria</taxon>
        <taxon>Syngnathiformes</taxon>
        <taxon>Syngnathoidei</taxon>
        <taxon>Syngnathidae</taxon>
        <taxon>Hippocampus</taxon>
    </lineage>
</organism>
<evidence type="ECO:0000313" key="1">
    <source>
        <dbReference type="Ensembl" id="ENSHCOP00000021211.1"/>
    </source>
</evidence>
<evidence type="ECO:0000313" key="2">
    <source>
        <dbReference type="Proteomes" id="UP000264820"/>
    </source>
</evidence>
<reference evidence="1" key="1">
    <citation type="submission" date="2025-08" db="UniProtKB">
        <authorList>
            <consortium name="Ensembl"/>
        </authorList>
    </citation>
    <scope>IDENTIFICATION</scope>
</reference>
<accession>A0A3Q2YRG0</accession>
<dbReference type="GeneTree" id="ENSGT01150000287081"/>
<dbReference type="Ensembl" id="ENSHCOT00000004220.1">
    <property type="protein sequence ID" value="ENSHCOP00000021211.1"/>
    <property type="gene ID" value="ENSHCOG00000007843.1"/>
</dbReference>
<reference evidence="1" key="2">
    <citation type="submission" date="2025-09" db="UniProtKB">
        <authorList>
            <consortium name="Ensembl"/>
        </authorList>
    </citation>
    <scope>IDENTIFICATION</scope>
</reference>
<name>A0A3Q2YRG0_HIPCM</name>
<dbReference type="OMA" id="ELTHLCG"/>
<proteinExistence type="predicted"/>